<reference evidence="1 2" key="2">
    <citation type="journal article" date="2011" name="PLoS Genet.">
        <title>Caenorhabditis briggsae recombinant inbred line genotypes reveal inter-strain incompatibility and the evolution of recombination.</title>
        <authorList>
            <person name="Ross J.A."/>
            <person name="Koboldt D.C."/>
            <person name="Staisch J.E."/>
            <person name="Chamberlin H.M."/>
            <person name="Gupta B.P."/>
            <person name="Miller R.D."/>
            <person name="Baird S.E."/>
            <person name="Haag E.S."/>
        </authorList>
    </citation>
    <scope>NUCLEOTIDE SEQUENCE [LARGE SCALE GENOMIC DNA]</scope>
    <source>
        <strain evidence="1 2">AF16</strain>
    </source>
</reference>
<dbReference type="HOGENOM" id="CLU_3175877_0_0_1"/>
<gene>
    <name evidence="1" type="ORF">CBG27093</name>
    <name evidence="1" type="ORF">CBG_27093</name>
</gene>
<dbReference type="InParanoid" id="B6IHG9"/>
<reference evidence="1 2" key="1">
    <citation type="journal article" date="2003" name="PLoS Biol.">
        <title>The genome sequence of Caenorhabditis briggsae: a platform for comparative genomics.</title>
        <authorList>
            <person name="Stein L.D."/>
            <person name="Bao Z."/>
            <person name="Blasiar D."/>
            <person name="Blumenthal T."/>
            <person name="Brent M.R."/>
            <person name="Chen N."/>
            <person name="Chinwalla A."/>
            <person name="Clarke L."/>
            <person name="Clee C."/>
            <person name="Coghlan A."/>
            <person name="Coulson A."/>
            <person name="D'Eustachio P."/>
            <person name="Fitch D.H."/>
            <person name="Fulton L.A."/>
            <person name="Fulton R.E."/>
            <person name="Griffiths-Jones S."/>
            <person name="Harris T.W."/>
            <person name="Hillier L.W."/>
            <person name="Kamath R."/>
            <person name="Kuwabara P.E."/>
            <person name="Mardis E.R."/>
            <person name="Marra M.A."/>
            <person name="Miner T.L."/>
            <person name="Minx P."/>
            <person name="Mullikin J.C."/>
            <person name="Plumb R.W."/>
            <person name="Rogers J."/>
            <person name="Schein J.E."/>
            <person name="Sohrmann M."/>
            <person name="Spieth J."/>
            <person name="Stajich J.E."/>
            <person name="Wei C."/>
            <person name="Willey D."/>
            <person name="Wilson R.K."/>
            <person name="Durbin R."/>
            <person name="Waterston R.H."/>
        </authorList>
    </citation>
    <scope>NUCLEOTIDE SEQUENCE [LARGE SCALE GENOMIC DNA]</scope>
    <source>
        <strain evidence="1 2">AF16</strain>
    </source>
</reference>
<protein>
    <submittedName>
        <fullName evidence="1">Protein CBG27093</fullName>
    </submittedName>
</protein>
<evidence type="ECO:0000313" key="2">
    <source>
        <dbReference type="Proteomes" id="UP000008549"/>
    </source>
</evidence>
<dbReference type="Proteomes" id="UP000008549">
    <property type="component" value="Unassembled WGS sequence"/>
</dbReference>
<dbReference type="AlphaFoldDB" id="B6IHG9"/>
<dbReference type="CTD" id="68918553"/>
<dbReference type="EMBL" id="HE600954">
    <property type="protein sequence ID" value="CAR99349.1"/>
    <property type="molecule type" value="Genomic_DNA"/>
</dbReference>
<dbReference type="RefSeq" id="XP_045098912.1">
    <property type="nucleotide sequence ID" value="XM_045237680.1"/>
</dbReference>
<sequence length="47" mass="5615">MNTHIVWSVETAVLMIIIRKYYDVFLQKVSIGSKKDYQFNMLVKYLS</sequence>
<organism evidence="1 2">
    <name type="scientific">Caenorhabditis briggsae</name>
    <dbReference type="NCBI Taxonomy" id="6238"/>
    <lineage>
        <taxon>Eukaryota</taxon>
        <taxon>Metazoa</taxon>
        <taxon>Ecdysozoa</taxon>
        <taxon>Nematoda</taxon>
        <taxon>Chromadorea</taxon>
        <taxon>Rhabditida</taxon>
        <taxon>Rhabditina</taxon>
        <taxon>Rhabditomorpha</taxon>
        <taxon>Rhabditoidea</taxon>
        <taxon>Rhabditidae</taxon>
        <taxon>Peloderinae</taxon>
        <taxon>Caenorhabditis</taxon>
    </lineage>
</organism>
<dbReference type="GeneID" id="68918553"/>
<evidence type="ECO:0000313" key="1">
    <source>
        <dbReference type="EMBL" id="CAR99349.1"/>
    </source>
</evidence>
<dbReference type="KEGG" id="cbr:CBG_27093"/>
<name>B6IHG9_CAEBR</name>
<accession>B6IHG9</accession>
<proteinExistence type="predicted"/>
<keyword evidence="2" id="KW-1185">Reference proteome</keyword>